<accession>A0A9P7VBK6</accession>
<feature type="compositionally biased region" description="Polar residues" evidence="1">
    <location>
        <begin position="669"/>
        <end position="685"/>
    </location>
</feature>
<dbReference type="AlphaFoldDB" id="A0A9P7VBK6"/>
<comment type="caution">
    <text evidence="3">The sequence shown here is derived from an EMBL/GenBank/DDBJ whole genome shotgun (WGS) entry which is preliminary data.</text>
</comment>
<dbReference type="Pfam" id="PF10407">
    <property type="entry name" value="Cytokin_check_N"/>
    <property type="match status" value="1"/>
</dbReference>
<dbReference type="PANTHER" id="PTHR28196:SF1">
    <property type="entry name" value="NUCLEOLAR PROTEIN NET1-RELATED"/>
    <property type="match status" value="1"/>
</dbReference>
<feature type="compositionally biased region" description="Low complexity" evidence="1">
    <location>
        <begin position="121"/>
        <end position="141"/>
    </location>
</feature>
<dbReference type="InterPro" id="IPR018844">
    <property type="entry name" value="Dnt1-like_N"/>
</dbReference>
<dbReference type="GO" id="GO:0000183">
    <property type="term" value="P:rDNA heterochromatin formation"/>
    <property type="evidence" value="ECO:0007669"/>
    <property type="project" value="InterPro"/>
</dbReference>
<dbReference type="OrthoDB" id="6365676at2759"/>
<name>A0A9P7VBK6_9ASCO</name>
<keyword evidence="4" id="KW-1185">Reference proteome</keyword>
<feature type="compositionally biased region" description="Low complexity" evidence="1">
    <location>
        <begin position="754"/>
        <end position="763"/>
    </location>
</feature>
<feature type="region of interest" description="Disordered" evidence="1">
    <location>
        <begin position="546"/>
        <end position="685"/>
    </location>
</feature>
<feature type="region of interest" description="Disordered" evidence="1">
    <location>
        <begin position="218"/>
        <end position="282"/>
    </location>
</feature>
<evidence type="ECO:0000313" key="4">
    <source>
        <dbReference type="Proteomes" id="UP000790833"/>
    </source>
</evidence>
<dbReference type="EMBL" id="JAHMUF010000005">
    <property type="protein sequence ID" value="KAG7195071.1"/>
    <property type="molecule type" value="Genomic_DNA"/>
</dbReference>
<gene>
    <name evidence="3" type="ORF">KQ657_004185</name>
</gene>
<feature type="domain" description="Nucleolar protein Dnt1-like N-terminal" evidence="2">
    <location>
        <begin position="29"/>
        <end position="98"/>
    </location>
</feature>
<dbReference type="InterPro" id="IPR043185">
    <property type="entry name" value="Net1/Tof2"/>
</dbReference>
<feature type="compositionally biased region" description="Polar residues" evidence="1">
    <location>
        <begin position="456"/>
        <end position="470"/>
    </location>
</feature>
<dbReference type="GeneID" id="66117559"/>
<evidence type="ECO:0000313" key="3">
    <source>
        <dbReference type="EMBL" id="KAG7195071.1"/>
    </source>
</evidence>
<feature type="compositionally biased region" description="Polar residues" evidence="1">
    <location>
        <begin position="221"/>
        <end position="236"/>
    </location>
</feature>
<feature type="region of interest" description="Disordered" evidence="1">
    <location>
        <begin position="715"/>
        <end position="777"/>
    </location>
</feature>
<reference evidence="3" key="1">
    <citation type="submission" date="2021-03" db="EMBL/GenBank/DDBJ databases">
        <authorList>
            <person name="Palmer J.M."/>
        </authorList>
    </citation>
    <scope>NUCLEOTIDE SEQUENCE</scope>
    <source>
        <strain evidence="3">ARV_011</strain>
    </source>
</reference>
<dbReference type="RefSeq" id="XP_043050618.1">
    <property type="nucleotide sequence ID" value="XM_043194867.1"/>
</dbReference>
<feature type="region of interest" description="Disordered" evidence="1">
    <location>
        <begin position="456"/>
        <end position="482"/>
    </location>
</feature>
<feature type="compositionally biased region" description="Polar residues" evidence="1">
    <location>
        <begin position="571"/>
        <end position="582"/>
    </location>
</feature>
<feature type="region of interest" description="Disordered" evidence="1">
    <location>
        <begin position="120"/>
        <end position="144"/>
    </location>
</feature>
<sequence length="800" mass="87152">MARIKLQVVVVPISHVKTSSDVLGAGVLRRFLHLTLEETVLKVLMEEIVTRFTKLYPDEDQLEIVGLQDQSKCDLDPDFTVGDVFDSGDVIQVICANEVYKPRRMSYSPTTNANTFNVLETPSSRTKSSSASSSGTVIQSTPLPNPAPVLTELVEVPQNDIADEYFHTTNHKLPTKKTGTTKVNTPVATASNGVKIKTVQVTKPKGFKSATAKDASVTIVDPNSTQGGDHNDSNVSLPPPLPPQKNDVLQSRIIPKKRVTKPSFDLSGTSSSTTPNSGKRVTSGMLNVPLHTQIHSEIIQGSSPKSVTQQKVIISSEDLFEEDSSLEELKVEQEFYEDQSSDEIEKATAKVDPSNVDGETMDKEDVLNLFRNEGRNLQRLKRNLQIDMVNPPKFDGTRAPRAAAKKASSMLKDTHKPQVPAPAPAPTVVVKVESSDLQNKTTGNSALVPNSMSISGSKDTNVDQATSSIPLVNPKPGRPRKINDSRLSRIEQEVQESTSETTKSLFNVLQGYSKLEADPENFKPTEIKQDGREFIPAILLHASPKVTNIGPTEVSTNKRKRRTKNKASNTQQPMKSTPNLDSKNPKNLHESSSSESDRSESSGSESDDLAETRSNKKPRLVMSQPNRLDHTGVKQKAFTPAVNKIKQASPTEKTPIPNRTKVNERLETNLRTPSANLSNGGGSITKSTSILNTPGLLSSIKKPTLASLTSLQDLQKKGTPDVHDGASPNPASIPKKVVPVSSGELDSESEVTSDNESSYSSSSNDEDENDVSAKFITTKKVSRYKTPKLKNRLSSLFSRK</sequence>
<dbReference type="Proteomes" id="UP000790833">
    <property type="component" value="Unassembled WGS sequence"/>
</dbReference>
<evidence type="ECO:0000259" key="2">
    <source>
        <dbReference type="Pfam" id="PF10407"/>
    </source>
</evidence>
<dbReference type="PANTHER" id="PTHR28196">
    <property type="entry name" value="NUCLEOLAR PROTEIN NET1-RELATED"/>
    <property type="match status" value="1"/>
</dbReference>
<feature type="compositionally biased region" description="Basic and acidic residues" evidence="1">
    <location>
        <begin position="715"/>
        <end position="724"/>
    </location>
</feature>
<evidence type="ECO:0000256" key="1">
    <source>
        <dbReference type="SAM" id="MobiDB-lite"/>
    </source>
</evidence>
<proteinExistence type="predicted"/>
<feature type="region of interest" description="Disordered" evidence="1">
    <location>
        <begin position="338"/>
        <end position="360"/>
    </location>
</feature>
<organism evidence="3 4">
    <name type="scientific">Scheffersomyces spartinae</name>
    <dbReference type="NCBI Taxonomy" id="45513"/>
    <lineage>
        <taxon>Eukaryota</taxon>
        <taxon>Fungi</taxon>
        <taxon>Dikarya</taxon>
        <taxon>Ascomycota</taxon>
        <taxon>Saccharomycotina</taxon>
        <taxon>Pichiomycetes</taxon>
        <taxon>Debaryomycetaceae</taxon>
        <taxon>Scheffersomyces</taxon>
    </lineage>
</organism>
<protein>
    <recommendedName>
        <fullName evidence="2">Nucleolar protein Dnt1-like N-terminal domain-containing protein</fullName>
    </recommendedName>
</protein>